<feature type="region of interest" description="Disordered" evidence="1">
    <location>
        <begin position="1"/>
        <end position="26"/>
    </location>
</feature>
<name>A0A0U1L4Y0_9FIRM</name>
<dbReference type="EMBL" id="CTRP01000015">
    <property type="protein sequence ID" value="CQR74748.1"/>
    <property type="molecule type" value="Genomic_DNA"/>
</dbReference>
<evidence type="ECO:0000256" key="1">
    <source>
        <dbReference type="SAM" id="MobiDB-lite"/>
    </source>
</evidence>
<accession>A0A0U1L4Y0</accession>
<evidence type="ECO:0000313" key="2">
    <source>
        <dbReference type="EMBL" id="CQR74748.1"/>
    </source>
</evidence>
<sequence length="95" mass="10656">MTETKNNLQVGTNQSTVPATPAFHEDPDIDYTNAVTHESSFDNTHDTFQAETLKFNNKFAANSLVARMLWGHKENASLNVRVSEDGFLDLNNDVR</sequence>
<gene>
    <name evidence="2" type="ORF">SpAn4DRAFT_4105</name>
</gene>
<keyword evidence="3" id="KW-1185">Reference proteome</keyword>
<dbReference type="Proteomes" id="UP000049855">
    <property type="component" value="Unassembled WGS sequence"/>
</dbReference>
<dbReference type="AlphaFoldDB" id="A0A0U1L4Y0"/>
<feature type="compositionally biased region" description="Polar residues" evidence="1">
    <location>
        <begin position="1"/>
        <end position="18"/>
    </location>
</feature>
<organism evidence="2 3">
    <name type="scientific">Sporomusa ovata</name>
    <dbReference type="NCBI Taxonomy" id="2378"/>
    <lineage>
        <taxon>Bacteria</taxon>
        <taxon>Bacillati</taxon>
        <taxon>Bacillota</taxon>
        <taxon>Negativicutes</taxon>
        <taxon>Selenomonadales</taxon>
        <taxon>Sporomusaceae</taxon>
        <taxon>Sporomusa</taxon>
    </lineage>
</organism>
<protein>
    <submittedName>
        <fullName evidence="2">Uncharacterized protein</fullName>
    </submittedName>
</protein>
<reference evidence="3" key="1">
    <citation type="submission" date="2015-03" db="EMBL/GenBank/DDBJ databases">
        <authorList>
            <person name="Nijsse Bart"/>
        </authorList>
    </citation>
    <scope>NUCLEOTIDE SEQUENCE [LARGE SCALE GENOMIC DNA]</scope>
</reference>
<proteinExistence type="predicted"/>
<dbReference type="RefSeq" id="WP_021166577.1">
    <property type="nucleotide sequence ID" value="NZ_CTRP01000015.1"/>
</dbReference>
<evidence type="ECO:0000313" key="3">
    <source>
        <dbReference type="Proteomes" id="UP000049855"/>
    </source>
</evidence>